<dbReference type="Proteomes" id="UP000288607">
    <property type="component" value="Unassembled WGS sequence"/>
</dbReference>
<gene>
    <name evidence="1" type="ORF">D2E23_0408</name>
</gene>
<dbReference type="AlphaFoldDB" id="A0A430FIQ3"/>
<protein>
    <recommendedName>
        <fullName evidence="3">Helix-turn-helix domain-containing protein</fullName>
    </recommendedName>
</protein>
<keyword evidence="2" id="KW-1185">Reference proteome</keyword>
<comment type="caution">
    <text evidence="1">The sequence shown here is derived from an EMBL/GenBank/DDBJ whole genome shotgun (WGS) entry which is preliminary data.</text>
</comment>
<dbReference type="OrthoDB" id="3238937at2"/>
<organism evidence="1 2">
    <name type="scientific">Bifidobacterium callimiconis</name>
    <dbReference type="NCBI Taxonomy" id="2306973"/>
    <lineage>
        <taxon>Bacteria</taxon>
        <taxon>Bacillati</taxon>
        <taxon>Actinomycetota</taxon>
        <taxon>Actinomycetes</taxon>
        <taxon>Bifidobacteriales</taxon>
        <taxon>Bifidobacteriaceae</taxon>
        <taxon>Bifidobacterium</taxon>
    </lineage>
</organism>
<sequence>MSVIVPVEDSSRVPLGERQAWTPRQAAQVYSLDYEGVRWAINHGDLDSFCPPNRFGKPGRRRVTREAMERWIRSLET</sequence>
<evidence type="ECO:0000313" key="2">
    <source>
        <dbReference type="Proteomes" id="UP000288607"/>
    </source>
</evidence>
<proteinExistence type="predicted"/>
<evidence type="ECO:0008006" key="3">
    <source>
        <dbReference type="Google" id="ProtNLM"/>
    </source>
</evidence>
<evidence type="ECO:0000313" key="1">
    <source>
        <dbReference type="EMBL" id="RSX52680.1"/>
    </source>
</evidence>
<name>A0A430FIQ3_9BIFI</name>
<dbReference type="EMBL" id="QXGJ01000001">
    <property type="protein sequence ID" value="RSX52680.1"/>
    <property type="molecule type" value="Genomic_DNA"/>
</dbReference>
<accession>A0A430FIQ3</accession>
<dbReference type="RefSeq" id="WP_126029325.1">
    <property type="nucleotide sequence ID" value="NZ_QXGJ01000001.1"/>
</dbReference>
<reference evidence="1 2" key="1">
    <citation type="submission" date="2018-09" db="EMBL/GenBank/DDBJ databases">
        <title>Characterization of the phylogenetic diversity of five novel species belonging to the genus Bifidobacterium.</title>
        <authorList>
            <person name="Lugli G.A."/>
            <person name="Duranti S."/>
            <person name="Milani C."/>
        </authorList>
    </citation>
    <scope>NUCLEOTIDE SEQUENCE [LARGE SCALE GENOMIC DNA]</scope>
    <source>
        <strain evidence="1 2">2028B</strain>
    </source>
</reference>